<evidence type="ECO:0000313" key="2">
    <source>
        <dbReference type="Proteomes" id="UP001150941"/>
    </source>
</evidence>
<dbReference type="AlphaFoldDB" id="A0A9W9TXG3"/>
<reference evidence="1" key="2">
    <citation type="journal article" date="2023" name="IMA Fungus">
        <title>Comparative genomic study of the Penicillium genus elucidates a diverse pangenome and 15 lateral gene transfer events.</title>
        <authorList>
            <person name="Petersen C."/>
            <person name="Sorensen T."/>
            <person name="Nielsen M.R."/>
            <person name="Sondergaard T.E."/>
            <person name="Sorensen J.L."/>
            <person name="Fitzpatrick D.A."/>
            <person name="Frisvad J.C."/>
            <person name="Nielsen K.L."/>
        </authorList>
    </citation>
    <scope>NUCLEOTIDE SEQUENCE</scope>
    <source>
        <strain evidence="1">IBT 19713</strain>
    </source>
</reference>
<comment type="caution">
    <text evidence="1">The sequence shown here is derived from an EMBL/GenBank/DDBJ whole genome shotgun (WGS) entry which is preliminary data.</text>
</comment>
<proteinExistence type="predicted"/>
<name>A0A9W9TXG3_9EURO</name>
<protein>
    <submittedName>
        <fullName evidence="1">Uncharacterized protein</fullName>
    </submittedName>
</protein>
<reference evidence="1" key="1">
    <citation type="submission" date="2022-11" db="EMBL/GenBank/DDBJ databases">
        <authorList>
            <person name="Petersen C."/>
        </authorList>
    </citation>
    <scope>NUCLEOTIDE SEQUENCE</scope>
    <source>
        <strain evidence="1">IBT 19713</strain>
    </source>
</reference>
<keyword evidence="2" id="KW-1185">Reference proteome</keyword>
<dbReference type="EMBL" id="JAPQKS010000002">
    <property type="protein sequence ID" value="KAJ5246563.1"/>
    <property type="molecule type" value="Genomic_DNA"/>
</dbReference>
<dbReference type="Proteomes" id="UP001150941">
    <property type="component" value="Unassembled WGS sequence"/>
</dbReference>
<organism evidence="1 2">
    <name type="scientific">Penicillium chermesinum</name>
    <dbReference type="NCBI Taxonomy" id="63820"/>
    <lineage>
        <taxon>Eukaryota</taxon>
        <taxon>Fungi</taxon>
        <taxon>Dikarya</taxon>
        <taxon>Ascomycota</taxon>
        <taxon>Pezizomycotina</taxon>
        <taxon>Eurotiomycetes</taxon>
        <taxon>Eurotiomycetidae</taxon>
        <taxon>Eurotiales</taxon>
        <taxon>Aspergillaceae</taxon>
        <taxon>Penicillium</taxon>
    </lineage>
</organism>
<dbReference type="GeneID" id="83198146"/>
<gene>
    <name evidence="1" type="ORF">N7468_001546</name>
</gene>
<sequence>MDAKVCDEYISYIKFQISWLHSWRAGALIGPARTQYRPDEGPPPGRFGGLSARPFTVRKEEKCPITAECLTKNLPALFGTVLLFYSHACRSPLLLTATIRRSRTPPLGTGCLQDPLDSKPFVSSMQGGWCTSQETV</sequence>
<dbReference type="RefSeq" id="XP_058333984.1">
    <property type="nucleotide sequence ID" value="XM_058470843.1"/>
</dbReference>
<evidence type="ECO:0000313" key="1">
    <source>
        <dbReference type="EMBL" id="KAJ5246563.1"/>
    </source>
</evidence>
<accession>A0A9W9TXG3</accession>